<evidence type="ECO:0000313" key="3">
    <source>
        <dbReference type="Proteomes" id="UP001054945"/>
    </source>
</evidence>
<keyword evidence="1" id="KW-0812">Transmembrane</keyword>
<gene>
    <name evidence="2" type="primary">AVEN_109247_1</name>
    <name evidence="2" type="ORF">CEXT_219711</name>
</gene>
<evidence type="ECO:0008006" key="4">
    <source>
        <dbReference type="Google" id="ProtNLM"/>
    </source>
</evidence>
<dbReference type="EMBL" id="BPLR01006581">
    <property type="protein sequence ID" value="GIY10929.1"/>
    <property type="molecule type" value="Genomic_DNA"/>
</dbReference>
<name>A0AAV4QRN2_CAEEX</name>
<feature type="transmembrane region" description="Helical" evidence="1">
    <location>
        <begin position="25"/>
        <end position="46"/>
    </location>
</feature>
<organism evidence="2 3">
    <name type="scientific">Caerostris extrusa</name>
    <name type="common">Bark spider</name>
    <name type="synonym">Caerostris bankana</name>
    <dbReference type="NCBI Taxonomy" id="172846"/>
    <lineage>
        <taxon>Eukaryota</taxon>
        <taxon>Metazoa</taxon>
        <taxon>Ecdysozoa</taxon>
        <taxon>Arthropoda</taxon>
        <taxon>Chelicerata</taxon>
        <taxon>Arachnida</taxon>
        <taxon>Araneae</taxon>
        <taxon>Araneomorphae</taxon>
        <taxon>Entelegynae</taxon>
        <taxon>Araneoidea</taxon>
        <taxon>Araneidae</taxon>
        <taxon>Caerostris</taxon>
    </lineage>
</organism>
<feature type="transmembrane region" description="Helical" evidence="1">
    <location>
        <begin position="130"/>
        <end position="148"/>
    </location>
</feature>
<evidence type="ECO:0000313" key="2">
    <source>
        <dbReference type="EMBL" id="GIY10929.1"/>
    </source>
</evidence>
<keyword evidence="3" id="KW-1185">Reference proteome</keyword>
<reference evidence="2 3" key="1">
    <citation type="submission" date="2021-06" db="EMBL/GenBank/DDBJ databases">
        <title>Caerostris extrusa draft genome.</title>
        <authorList>
            <person name="Kono N."/>
            <person name="Arakawa K."/>
        </authorList>
    </citation>
    <scope>NUCLEOTIDE SEQUENCE [LARGE SCALE GENOMIC DNA]</scope>
</reference>
<feature type="transmembrane region" description="Helical" evidence="1">
    <location>
        <begin position="181"/>
        <end position="202"/>
    </location>
</feature>
<feature type="transmembrane region" description="Helical" evidence="1">
    <location>
        <begin position="292"/>
        <end position="313"/>
    </location>
</feature>
<comment type="caution">
    <text evidence="2">The sequence shown here is derived from an EMBL/GenBank/DDBJ whole genome shotgun (WGS) entry which is preliminary data.</text>
</comment>
<sequence length="320" mass="37439">METLPCPEFFAGSNIFKVMWNFHNYLFPCLLCCNLVFQILWLSFVSSYKDEWTVLIVLFLQLWISICVFRYRAEIRLLTDNLYRISNMLRNYIIQKKKMLKIYIWVYCLYHPLISISYCITLLLANGFFALLPLYYCCVCICMNQFSFHFERESNVLIVHNDYQRILEIYKEMNETMIMMYNFLSLPIFISAVNISANLYWYGYSFAFSPNDNSVLGIFFSMGLVQYFVLLMMTLPPAATANQSAATAREIVLSLPGWFPQGCNIIKLLVCRSFMHKTALTWWKMYRIDNSLLISVIGTLISYGILFSTLGSVQSSNNDK</sequence>
<keyword evidence="1" id="KW-1133">Transmembrane helix</keyword>
<evidence type="ECO:0000256" key="1">
    <source>
        <dbReference type="SAM" id="Phobius"/>
    </source>
</evidence>
<protein>
    <recommendedName>
        <fullName evidence="4">Gustatory receptor</fullName>
    </recommendedName>
</protein>
<keyword evidence="1" id="KW-0472">Membrane</keyword>
<feature type="transmembrane region" description="Helical" evidence="1">
    <location>
        <begin position="214"/>
        <end position="235"/>
    </location>
</feature>
<dbReference type="AlphaFoldDB" id="A0AAV4QRN2"/>
<feature type="transmembrane region" description="Helical" evidence="1">
    <location>
        <begin position="102"/>
        <end position="124"/>
    </location>
</feature>
<dbReference type="Proteomes" id="UP001054945">
    <property type="component" value="Unassembled WGS sequence"/>
</dbReference>
<proteinExistence type="predicted"/>
<feature type="transmembrane region" description="Helical" evidence="1">
    <location>
        <begin position="52"/>
        <end position="71"/>
    </location>
</feature>
<accession>A0AAV4QRN2</accession>